<feature type="transmembrane region" description="Helical" evidence="16">
    <location>
        <begin position="4747"/>
        <end position="4770"/>
    </location>
</feature>
<feature type="transmembrane region" description="Helical" evidence="16">
    <location>
        <begin position="4950"/>
        <end position="4973"/>
    </location>
</feature>
<keyword evidence="12" id="KW-1071">Ligand-gated ion channel</keyword>
<dbReference type="GO" id="GO:0030018">
    <property type="term" value="C:Z disc"/>
    <property type="evidence" value="ECO:0007669"/>
    <property type="project" value="TreeGrafter"/>
</dbReference>
<dbReference type="GO" id="GO:0005790">
    <property type="term" value="C:smooth endoplasmic reticulum"/>
    <property type="evidence" value="ECO:0007669"/>
    <property type="project" value="TreeGrafter"/>
</dbReference>
<feature type="compositionally biased region" description="Low complexity" evidence="15">
    <location>
        <begin position="1420"/>
        <end position="1438"/>
    </location>
</feature>
<dbReference type="InterPro" id="IPR015925">
    <property type="entry name" value="Ryanodine_IP3_receptor"/>
</dbReference>
<evidence type="ECO:0000256" key="9">
    <source>
        <dbReference type="ARBA" id="ARBA00022989"/>
    </source>
</evidence>
<dbReference type="PROSITE" id="PS50222">
    <property type="entry name" value="EF_HAND_2"/>
    <property type="match status" value="2"/>
</dbReference>
<dbReference type="InterPro" id="IPR013333">
    <property type="entry name" value="Ryan_recept"/>
</dbReference>
<feature type="domain" description="MIR" evidence="19">
    <location>
        <begin position="103"/>
        <end position="157"/>
    </location>
</feature>
<dbReference type="GO" id="GO:0034704">
    <property type="term" value="C:calcium channel complex"/>
    <property type="evidence" value="ECO:0007669"/>
    <property type="project" value="TreeGrafter"/>
</dbReference>
<dbReference type="GO" id="GO:0005219">
    <property type="term" value="F:ryanodine-sensitive calcium-release channel activity"/>
    <property type="evidence" value="ECO:0007669"/>
    <property type="project" value="InterPro"/>
</dbReference>
<dbReference type="InterPro" id="IPR003877">
    <property type="entry name" value="SPRY_dom"/>
</dbReference>
<dbReference type="InterPro" id="IPR005821">
    <property type="entry name" value="Ion_trans_dom"/>
</dbReference>
<feature type="domain" description="MIR" evidence="19">
    <location>
        <begin position="164"/>
        <end position="210"/>
    </location>
</feature>
<dbReference type="FunFam" id="1.10.238.10:FF:000132">
    <property type="entry name" value="Ryanodine receptor 44F"/>
    <property type="match status" value="1"/>
</dbReference>
<dbReference type="FunFam" id="1.10.287.70:FF:000017">
    <property type="entry name" value="ryanodine receptor isoform X2"/>
    <property type="match status" value="1"/>
</dbReference>
<dbReference type="InterPro" id="IPR018247">
    <property type="entry name" value="EF_Hand_1_Ca_BS"/>
</dbReference>
<dbReference type="InterPro" id="IPR001870">
    <property type="entry name" value="B30.2/SPRY"/>
</dbReference>
<keyword evidence="2" id="KW-0813">Transport</keyword>
<evidence type="ECO:0000256" key="14">
    <source>
        <dbReference type="ARBA" id="ARBA00036634"/>
    </source>
</evidence>
<dbReference type="GO" id="GO:0005509">
    <property type="term" value="F:calcium ion binding"/>
    <property type="evidence" value="ECO:0007669"/>
    <property type="project" value="InterPro"/>
</dbReference>
<dbReference type="GO" id="GO:0006941">
    <property type="term" value="P:striated muscle contraction"/>
    <property type="evidence" value="ECO:0007669"/>
    <property type="project" value="TreeGrafter"/>
</dbReference>
<dbReference type="Gene3D" id="1.25.10.30">
    <property type="entry name" value="IP3 receptor type 1 binding core, RIH domain"/>
    <property type="match status" value="1"/>
</dbReference>
<evidence type="ECO:0000256" key="2">
    <source>
        <dbReference type="ARBA" id="ARBA00022448"/>
    </source>
</evidence>
<dbReference type="InterPro" id="IPR043136">
    <property type="entry name" value="B30.2/SPRY_sf"/>
</dbReference>
<dbReference type="Pfam" id="PF02026">
    <property type="entry name" value="RyR"/>
    <property type="match status" value="4"/>
</dbReference>
<dbReference type="SUPFAM" id="SSF49899">
    <property type="entry name" value="Concanavalin A-like lectins/glucanases"/>
    <property type="match status" value="3"/>
</dbReference>
<evidence type="ECO:0000256" key="6">
    <source>
        <dbReference type="ARBA" id="ARBA00022737"/>
    </source>
</evidence>
<dbReference type="EMBL" id="CAJNOC010000104">
    <property type="protein sequence ID" value="CAF0715302.1"/>
    <property type="molecule type" value="Genomic_DNA"/>
</dbReference>
<feature type="domain" description="B30.2/SPRY" evidence="17">
    <location>
        <begin position="593"/>
        <end position="808"/>
    </location>
</feature>
<feature type="region of interest" description="Disordered" evidence="15">
    <location>
        <begin position="3969"/>
        <end position="3995"/>
    </location>
</feature>
<dbReference type="InterPro" id="IPR000699">
    <property type="entry name" value="RIH_dom"/>
</dbReference>
<feature type="region of interest" description="Disordered" evidence="15">
    <location>
        <begin position="1410"/>
        <end position="1468"/>
    </location>
</feature>
<name>A0A813MD17_9BILA</name>
<dbReference type="Pfam" id="PF13499">
    <property type="entry name" value="EF-hand_7"/>
    <property type="match status" value="1"/>
</dbReference>
<sequence length="5152" mass="590060">MASKEDKQSNGDPDDLSFLRTEDYICLNCSVVTQNGINRRMALAAEAFGNKMCFLEDITLENVTPDFPACIFVLEQALSVRALQEFVNSSNNSSINTIQQSGHRTLLYGHAVLLRHLQSNMYLTCLSTSTSNDKLAFDVGLQLNSQGESCWWTIHPASKQRSEGEKVRIGDDIILVSVASERYLHIYTVDSAIHRVNASFQQTLWTLLPLSSGNIRSKNSGFVFGGEVLRLFHGNMDQCFTLPQPGVSEFPYSIFYETGSVCNHARSLWRLEFLRTRWYGGFMSWNTFVRLRHITSGRYLGVLNGEICVIHRDKSSADAITFILTPIKDDKKTNEVESEETMGAPIIKYGDTLVYIQHAKTSHWLSYQTYETKKRGIGKIEEKKATLHEEGHMDDCFTIVRAQEEEARSALVIRKCMSLFTKFIRAMDAATDNQNDKNRYWKKISLEKVRRCLDDLIEFFEQPSEDITHEERQSKLKALRNRQDLFHEEGMITLVLDTIDKYSETKNQANKMNIQLFDGCKQQVIDDIYDQLYALLATMIKGNRNNCAQFAQGNRLDCLIGRLTSQQTSRGVLEVLHCILIDSPEALNMIKERHIQGIISLLDRNGRDPKVLAVLSSLCANNGIAVRTNQNLICENLLHRRDLLVQSRLIEQISCLRPNIMVGANRGESMYKKWYFEVEIDFIESLGENRPHCRIGWATTEFYPTPDSSDGFSCVGVGDDCYSYGFDGQSLWFAGRNKIINNDEFTGFKKGDVIGCLLDLSIPEIWFSLNGVPMKGFFREFNLSGMFYPVISVSPKISCRFLFGDEHGRFKSGPPEGCAAIYQAMLQKQKIKLEQCFSFGDMTKNILQGPPAPLEQVAFTPDPFDTSNIQMPSFIDGVRDRLAENLHEIWAMTKIEQGWKYGEFRNDTKKFHNCLCQFEMLPREEKQYDTNLSTETLKTLFAMGYQILIDNRQDQKRLKLIKLPNTFLQINGYKPQPLDLNNVVLSAKLEELVEKLAQNTHNVWAKERIKNGWTYGILENASQKRHPYLLPYDKVDPSIKKANRETALDTVKTLLAYGYIIEPPSQEYEDSIRKRKNGEIEAAKQRFTTRTFRAEKTYAIKSGKWYYEVEILSSGSIKLGWSEVNCLPNTDISLDPNSYCFDCTNAIKWHQGSDPFGKKCQPGDIIGVMIDLQDRTISFSLNGEVLMDSVGSESAFENILVGDGYVPVFSLGFGQKIRPNFGQDVNSLKFFTNCGLQEGFEPFAVNMTKNITLWYTNEVPIFENIDDNHETLEIIKNLTSDSLPYIKLISKTFGTEKTKMEYLRLSLPVTFHDEFLSKSTVREKRMQALHMYKSQNEEEQDNNQMFNFDPPDLNEYKNDKSASSTLEPNLLSPGQQSTASSKPLSSLFNKLTHKQTRAKSPFKFINRVSREASPNNSSSQNLKAQANNKNQKQNAKVQKISRSTEFGIKTSNHVTNPQSKTNTLQKEFYPSKPNLIEENLTYDAEPNQNIGESDDSEIQAIIDYVDEYYYGVRIFPGQDASKVFIGWTTSKFHLLTDNLDKGFNHSLVSQCTLINTSTDGSIVSSLVRKECFVLSAAELISNSVQSDITSSKKITNSILLGCIVDLSTGMMTFTLNGKESIHKFQVEPGTKLYPAILIEPTTKEILQIELGRVRNCLPLSAALFPSLGKHVEPKLPPRLKLQYLKPLRWSRVPNSNLKVHCLKMNNVLGWSLLCEEIVHTQAIYIPEEDRWISILELNENEKYREFYDNMLMLYEAVCAQSNNYVAHQVCKLIDENQLMYCIQNPYLNGLLRKGFYDLLIKLHLETFVTSRVMTKHEFVIPLSSQLLNNNLLNQKNIMRDGKFPKRDDFVSVRPMIINQNEIKNESQKLYLVPPKFDLEALKNFVLKSFPDSVKLCTAHVRDPTGGSNSYLFVPLIKLLNQLLIMDIFSEQDLNMIMAYLDPTKFKVSFLVSEGLLSANLEDEIKYEICKLLHSLCDYILRFRVEAVVSFSSEYVRDIQMDQKKRYNELKESSLPSAVMAKKTKEFRCPARDQMLALVNFKSSSHHIDQAEEIKNKLSDFHVALNNICQIKEREEEQSNTFDPESSRGVVSKVVKFLFSTEYSAGSENQELIEPKHENLMAICDEVAKNDNSHNALSQLITENVVGWAKNSFINNENLIREMFSLIYRQYNSLGDLAECLLKTYVIAETSVKDVTCLLQSLSTVRSLLCVQMSQIEEDIMKSCLNEIMDNKIFFQHPDLMRALCVHETVMQVMINWLNRRQHQQEVVSDIMSNVDNSGNQIGNTSTQIMQPTEEQPKEENTELVVVCCKFLSYFCRTSRHNQRAMFEHLSYLLDNSAMLLARPSLRGSCPLDVACSSLMDNNDLSLALRESDLEKIAAYLSRCGLQTNSELYAKGYPDIGWDPVEGERFLDFLKFCVWVNGDSVEENANLIVRLLIRRPECLGPALRGEGGGLLKATIDGIRMSLQIAATQNLQNPIVMAAALDAESEMSIDFLNHNKFDFSRIPSEDDEDYIDIGGAILSFYASLVELLGRCAPSDETIKMGKSDSIRARSILRSLVSMEDLEGFLSLRLILPIPGLSDHLPGVQPNHKMSVVLFLERVYGIPDHTTFFRLLETGFLPDIRCATILDSSTCAEGDMPLALNRYLCCSVLPILTSYSHYFEASDNKASLMETVLNTVYRLSKCKSLTNGQLDVVCEFLIAFTNQMKPPMMKNLLKKLIEDLPTLEEYTIVPLKMLTLWYERCGRYYGASPIGGIQASEEEKKLTMTLFTRIFDSLARRTYDPELFSKALPCLSAIGCALSPDYSYTVSEHELLNYQNESILSITKRQTPFEPQPLITNNVLLTSDFEEIVKFYSEHVHDFWSYNKFDQGWSYGQTYSDSEKLHPSLKQYQNLSRKDQMKYEDLTRETLKAIKVLGWTIEKSDSPTVSLKNASRMIQKKLKDGIVSNGYVPKPFDLSNITLTREQDELATILATNCHHIWAKHKKMELENVGAALHHLLVPYELLTDRERANDLQFTFELVKFLLLNGYRLLNIESTLNEKRLALTTMHLDESEKGNHDRTEIRFAYNLLEKLLEYVDKAALNMQSIKESARFSRKSSFKTSGGDVKFFTKVVLPLIEKYFQSHRSYFILKSSTNKPGSGCATAKEKEMTCSLFCKLALLIRKKLSCFGSDTNITVRCLQVLIRAVDVSSVIKNSQEIVRASLLPFFSFAADDLSNIIDDLQNNRFSNVKGTSQKTNANLDYIHMVLLPVLASMFDHLGSNKYGIDVLTGEIQMASYKILNALWIVGTMGTKLIDREWIINDLNRHRPLIGECLGSFATAFPIAFLEPQFNLNNKYSIMYGLTESNLSEHSLEAQDVMAKLSKNLPLLDDIINEISHLSDTGGKFEDAPHVIEILLPTICSYLHYWWDYGPSKSKAIHSEPKSLEGPGLVHQNSHSQLNKKIEIIQETGPITGVTSDIMNRTLGYILKLISKNIDEKEASWMNRIATFSQSIIANSTPDLLEHNFLPVSARIAEKARELYNREISIRSYTRNSDSTQRENIESDLQRDFEVMIRNIYAFYPLLIKYVDLHRAYWLKNPDEQSEKLYYDIAEVFSIWLKSKMFKREEINFVSSNNIDNMLLIMPNKVAGLNSNQAQTLFESPSLDKKSKKKRSKSQKSENKKFTSLIVACLKRLFQLGINFFEGKEQELIQMAKQKFIDIKTGNLNESMIINGKKVSTANTQNDDQNNIELNKDQEDIVEDFIRRYLKSSESLENENSINDTVGKETYQKTKWQRVLYRKIASKRHLISTMRNLNEETIIEKIMEIAKVLYGLHMVEHPQVKSKGTWRKLISGQRKKAVMACFRMAPLYSIPHHRAINLFLKSYKHNWLDNEGENDTDMGLLIPDLCPKVVSKTDNEPIEEHKNQDDSITSANNEFEIILTPDPLTQLISCFNRAATTEQTSGLGSSNLVDDQLYQIYADIMSKSCEIIDDDDDEEEESEQEVSDEDQSKASQEAEMQKQKLLFEQNRLAERGAAEMCLLYISASKGEKTEMLEKTLQLGISLLHGGNIQVQQRMLKHLKDKKDVGFFTSLAGLMANCSVLDLDTFERCIKAEQFGGVTVSDNGSGMAGKKNLHDAEFTCSLFRFLQLLCEGHNLEFQNYLRAQTGNNTTVNTIICTVDYLLRLQESIMDFYWHYSGKSTVDAAGKENFCRAINVAKQVFNTLTEYIQGPCVGNQLTLAHSRLWDAIGGFLYIFANLQDKLSKDPHQIELLRELMKLQKDMIIMLLSMLEGNVLNGPIGKQMVDTLIENQQNVEMLLKFFDIFLKMKDLTTSEAFQEFDQNGDGWISPKEFRRAMEAQKMYSTEEIDYILMCVDTNQDGKIDFKEFTERFHNPAKDIGFNMAVLLTNLSEHMSHDARLDRLMKKASSFLTYFEPFLGRIEITGSSGRIERVYFEIKESNIEQWNKPQIKESKRQFLYDIVNEGDDKEKLEQFVNFCEDTIFEMQHAASISSSSEEDYSNSSVQDSNKQSLIKTGFQLLKDGFFFTIDQLSPNRVKIFVDSLRQMTKFELFKFLIKINWSIGIFLIGILFQLIMLVFRCVYLMIVGSGQNGQKQVTEAKLSLTENSLNQSKLKRRGVESDENFETKRDLEVIETEKSEEIEQESDNAKEETKSYIREEEDEIIFEKSDSTSATTPSSSTKKILAMFARNFYKLKYLALILAFLINFLMLFYKARKFNSETMSEIPEDEDIDEGSIIEVIMVDPDEYYIEYALRVLAIIHSLVAFGIMVAYYVLKVPLVIFKREKEIARKLEFQGLWIAETPSEDDLKSHWDKLVISTKSFPDMYWDKFIKKKVKSKYAEQFDVQQLNKLLGINAKSDEYNFDEMKKAQKEAELNASESAGFFSKLNSIDLKYQIWKWGVIFTDNSFLYVFWYFGFSVIGNFNFFFFACHLSDVAISIKTLTTILKSITHNGKQLLLTIMLMSIIVYMYTVLAFNFFRKFYSKEEDGELEENCQDLFTCFKFHLYIGIRSGGGIGDELESPVGDDKEFYRIIFDITFFFFIIVILLAIIQGLIIDAFGELRDQLEQVKESLEANCFICGIGKEYFDKVPHGFEIHTMREHNFANYMFFLMHLINKPDTEYTGQETYVWQLYQQRCWEFFPTGDCFRKQHEGDLEQN</sequence>
<dbReference type="CDD" id="cd12877">
    <property type="entry name" value="SPRY1_RyR"/>
    <property type="match status" value="1"/>
</dbReference>
<organism evidence="20 21">
    <name type="scientific">Brachionus calyciflorus</name>
    <dbReference type="NCBI Taxonomy" id="104777"/>
    <lineage>
        <taxon>Eukaryota</taxon>
        <taxon>Metazoa</taxon>
        <taxon>Spiralia</taxon>
        <taxon>Gnathifera</taxon>
        <taxon>Rotifera</taxon>
        <taxon>Eurotatoria</taxon>
        <taxon>Monogononta</taxon>
        <taxon>Pseudotrocha</taxon>
        <taxon>Ploima</taxon>
        <taxon>Brachionidae</taxon>
        <taxon>Brachionus</taxon>
    </lineage>
</organism>
<keyword evidence="10" id="KW-0406">Ion transport</keyword>
<gene>
    <name evidence="20" type="ORF">OXX778_LOCUS1568</name>
</gene>
<keyword evidence="7" id="KW-0106">Calcium</keyword>
<keyword evidence="4" id="KW-0107">Calcium channel</keyword>
<evidence type="ECO:0000256" key="13">
    <source>
        <dbReference type="ARBA" id="ARBA00023303"/>
    </source>
</evidence>
<keyword evidence="9 16" id="KW-1133">Transmembrane helix</keyword>
<dbReference type="PROSITE" id="PS50188">
    <property type="entry name" value="B302_SPRY"/>
    <property type="match status" value="3"/>
</dbReference>
<dbReference type="SUPFAM" id="SSF100909">
    <property type="entry name" value="IP3 receptor type 1 binding core, domain 2"/>
    <property type="match status" value="2"/>
</dbReference>
<evidence type="ECO:0000256" key="4">
    <source>
        <dbReference type="ARBA" id="ARBA00022673"/>
    </source>
</evidence>
<dbReference type="PROSITE" id="PS00018">
    <property type="entry name" value="EF_HAND_1"/>
    <property type="match status" value="2"/>
</dbReference>
<dbReference type="Gene3D" id="6.20.350.10">
    <property type="match status" value="1"/>
</dbReference>
<dbReference type="Pfam" id="PF08709">
    <property type="entry name" value="Ins145_P3_rec"/>
    <property type="match status" value="1"/>
</dbReference>
<dbReference type="Gene3D" id="1.10.287.70">
    <property type="match status" value="1"/>
</dbReference>
<dbReference type="Pfam" id="PF21119">
    <property type="entry name" value="RYDR_Jsol"/>
    <property type="match status" value="1"/>
</dbReference>
<keyword evidence="21" id="KW-1185">Reference proteome</keyword>
<reference evidence="20" key="1">
    <citation type="submission" date="2021-02" db="EMBL/GenBank/DDBJ databases">
        <authorList>
            <person name="Nowell W R."/>
        </authorList>
    </citation>
    <scope>NUCLEOTIDE SEQUENCE</scope>
    <source>
        <strain evidence="20">Ploen Becks lab</strain>
    </source>
</reference>
<evidence type="ECO:0000256" key="16">
    <source>
        <dbReference type="SAM" id="Phobius"/>
    </source>
</evidence>
<keyword evidence="11 16" id="KW-0472">Membrane</keyword>
<dbReference type="SUPFAM" id="SSF47473">
    <property type="entry name" value="EF-hand"/>
    <property type="match status" value="1"/>
</dbReference>
<comment type="subcellular location">
    <subcellularLocation>
        <location evidence="1">Sarcoplasmic reticulum membrane</location>
        <topology evidence="1">Multi-pass membrane protein</topology>
    </subcellularLocation>
</comment>
<evidence type="ECO:0000256" key="8">
    <source>
        <dbReference type="ARBA" id="ARBA00022951"/>
    </source>
</evidence>
<dbReference type="PANTHER" id="PTHR46399:SF8">
    <property type="entry name" value="B30.2_SPRY DOMAIN-CONTAINING PROTEIN"/>
    <property type="match status" value="1"/>
</dbReference>
<dbReference type="SMART" id="SM00054">
    <property type="entry name" value="EFh"/>
    <property type="match status" value="2"/>
</dbReference>
<dbReference type="Gene3D" id="1.10.490.160">
    <property type="match status" value="2"/>
</dbReference>
<evidence type="ECO:0000259" key="18">
    <source>
        <dbReference type="PROSITE" id="PS50222"/>
    </source>
</evidence>
<dbReference type="Pfam" id="PF06459">
    <property type="entry name" value="RR_TM4-6"/>
    <property type="match status" value="1"/>
</dbReference>
<proteinExistence type="predicted"/>
<dbReference type="GO" id="GO:0014808">
    <property type="term" value="P:release of sequestered calcium ion into cytosol by sarcoplasmic reticulum"/>
    <property type="evidence" value="ECO:0007669"/>
    <property type="project" value="TreeGrafter"/>
</dbReference>
<dbReference type="Pfam" id="PF02815">
    <property type="entry name" value="MIR"/>
    <property type="match status" value="1"/>
</dbReference>
<accession>A0A813MD17</accession>
<feature type="domain" description="EF-hand" evidence="18">
    <location>
        <begin position="4304"/>
        <end position="4339"/>
    </location>
</feature>
<evidence type="ECO:0000256" key="3">
    <source>
        <dbReference type="ARBA" id="ARBA00022568"/>
    </source>
</evidence>
<dbReference type="InterPro" id="IPR003032">
    <property type="entry name" value="Ryanodine_rcpt"/>
</dbReference>
<feature type="domain" description="B30.2/SPRY" evidence="17">
    <location>
        <begin position="1433"/>
        <end position="1655"/>
    </location>
</feature>
<comment type="catalytic activity">
    <reaction evidence="14">
        <text>Ca(2+)(in) = Ca(2+)(out)</text>
        <dbReference type="Rhea" id="RHEA:29671"/>
        <dbReference type="ChEBI" id="CHEBI:29108"/>
    </reaction>
</comment>
<keyword evidence="13" id="KW-0407">Ion channel</keyword>
<dbReference type="Gene3D" id="1.10.238.10">
    <property type="entry name" value="EF-hand"/>
    <property type="match status" value="1"/>
</dbReference>
<dbReference type="SUPFAM" id="SSF82109">
    <property type="entry name" value="MIR domain"/>
    <property type="match status" value="2"/>
</dbReference>
<evidence type="ECO:0008006" key="22">
    <source>
        <dbReference type="Google" id="ProtNLM"/>
    </source>
</evidence>
<dbReference type="InterPro" id="IPR035761">
    <property type="entry name" value="SPRY1_RyR"/>
</dbReference>
<keyword evidence="8" id="KW-0703">Sarcoplasmic reticulum</keyword>
<feature type="compositionally biased region" description="Polar residues" evidence="15">
    <location>
        <begin position="1440"/>
        <end position="1465"/>
    </location>
</feature>
<evidence type="ECO:0000313" key="20">
    <source>
        <dbReference type="EMBL" id="CAF0715302.1"/>
    </source>
</evidence>
<dbReference type="Pfam" id="PF00622">
    <property type="entry name" value="SPRY"/>
    <property type="match status" value="3"/>
</dbReference>
<dbReference type="FunFam" id="1.10.490.160:FF:000003">
    <property type="entry name" value="Ryanodine receptor, isoform E"/>
    <property type="match status" value="1"/>
</dbReference>
<dbReference type="Proteomes" id="UP000663879">
    <property type="component" value="Unassembled WGS sequence"/>
</dbReference>
<keyword evidence="3" id="KW-0109">Calcium transport</keyword>
<dbReference type="InterPro" id="IPR013662">
    <property type="entry name" value="RIH_assoc-dom"/>
</dbReference>
<feature type="transmembrane region" description="Helical" evidence="16">
    <location>
        <begin position="4692"/>
        <end position="4710"/>
    </location>
</feature>
<dbReference type="SMART" id="SM00472">
    <property type="entry name" value="MIR"/>
    <property type="match status" value="4"/>
</dbReference>
<dbReference type="PROSITE" id="PS50919">
    <property type="entry name" value="MIR"/>
    <property type="match status" value="3"/>
</dbReference>
<evidence type="ECO:0000259" key="17">
    <source>
        <dbReference type="PROSITE" id="PS50188"/>
    </source>
</evidence>
<evidence type="ECO:0000313" key="21">
    <source>
        <dbReference type="Proteomes" id="UP000663879"/>
    </source>
</evidence>
<dbReference type="InterPro" id="IPR002048">
    <property type="entry name" value="EF_hand_dom"/>
</dbReference>
<comment type="caution">
    <text evidence="20">The sequence shown here is derived from an EMBL/GenBank/DDBJ whole genome shotgun (WGS) entry which is preliminary data.</text>
</comment>
<feature type="compositionally biased region" description="Polar residues" evidence="15">
    <location>
        <begin position="1361"/>
        <end position="1384"/>
    </location>
</feature>
<dbReference type="InterPro" id="IPR035910">
    <property type="entry name" value="RyR/IP3R_RIH_dom_sf"/>
</dbReference>
<dbReference type="Gene3D" id="2.80.10.50">
    <property type="match status" value="2"/>
</dbReference>
<evidence type="ECO:0000256" key="7">
    <source>
        <dbReference type="ARBA" id="ARBA00022837"/>
    </source>
</evidence>
<keyword evidence="5 16" id="KW-0812">Transmembrane</keyword>
<dbReference type="InterPro" id="IPR013320">
    <property type="entry name" value="ConA-like_dom_sf"/>
</dbReference>
<evidence type="ECO:0000256" key="12">
    <source>
        <dbReference type="ARBA" id="ARBA00023286"/>
    </source>
</evidence>
<dbReference type="PRINTS" id="PR00795">
    <property type="entry name" value="RYANODINER"/>
</dbReference>
<dbReference type="OrthoDB" id="300855at2759"/>
<feature type="transmembrane region" description="Helical" evidence="16">
    <location>
        <begin position="4556"/>
        <end position="4581"/>
    </location>
</feature>
<evidence type="ECO:0000256" key="5">
    <source>
        <dbReference type="ARBA" id="ARBA00022692"/>
    </source>
</evidence>
<dbReference type="InterPro" id="IPR009460">
    <property type="entry name" value="Ryanrecept_TM4-6"/>
</dbReference>
<evidence type="ECO:0000259" key="19">
    <source>
        <dbReference type="PROSITE" id="PS50919"/>
    </source>
</evidence>
<feature type="transmembrane region" description="Helical" evidence="16">
    <location>
        <begin position="5024"/>
        <end position="5050"/>
    </location>
</feature>
<evidence type="ECO:0000256" key="10">
    <source>
        <dbReference type="ARBA" id="ARBA00023065"/>
    </source>
</evidence>
<dbReference type="InterPro" id="IPR014821">
    <property type="entry name" value="Ins145_P3_rcpt"/>
</dbReference>
<evidence type="ECO:0000256" key="15">
    <source>
        <dbReference type="SAM" id="MobiDB-lite"/>
    </source>
</evidence>
<protein>
    <recommendedName>
        <fullName evidence="22">Ryanodine receptor</fullName>
    </recommendedName>
</protein>
<dbReference type="Gene3D" id="2.60.120.920">
    <property type="match status" value="3"/>
</dbReference>
<evidence type="ECO:0000256" key="11">
    <source>
        <dbReference type="ARBA" id="ARBA00023136"/>
    </source>
</evidence>
<keyword evidence="6" id="KW-0677">Repeat</keyword>
<dbReference type="InterPro" id="IPR011992">
    <property type="entry name" value="EF-hand-dom_pair"/>
</dbReference>
<dbReference type="Pfam" id="PF08454">
    <property type="entry name" value="RIH_assoc"/>
    <property type="match status" value="1"/>
</dbReference>
<evidence type="ECO:0000256" key="1">
    <source>
        <dbReference type="ARBA" id="ARBA00004326"/>
    </source>
</evidence>
<dbReference type="Pfam" id="PF01365">
    <property type="entry name" value="RYDR_ITPR"/>
    <property type="match status" value="2"/>
</dbReference>
<feature type="domain" description="MIR" evidence="19">
    <location>
        <begin position="344"/>
        <end position="402"/>
    </location>
</feature>
<feature type="domain" description="EF-hand" evidence="18">
    <location>
        <begin position="4342"/>
        <end position="4374"/>
    </location>
</feature>
<dbReference type="InterPro" id="IPR036300">
    <property type="entry name" value="MIR_dom_sf"/>
</dbReference>
<feature type="domain" description="B30.2/SPRY" evidence="17">
    <location>
        <begin position="1033"/>
        <end position="1226"/>
    </location>
</feature>
<feature type="region of interest" description="Disordered" evidence="15">
    <location>
        <begin position="1334"/>
        <end position="1384"/>
    </location>
</feature>
<dbReference type="GO" id="GO:0042383">
    <property type="term" value="C:sarcolemma"/>
    <property type="evidence" value="ECO:0007669"/>
    <property type="project" value="TreeGrafter"/>
</dbReference>
<dbReference type="GO" id="GO:0006874">
    <property type="term" value="P:intracellular calcium ion homeostasis"/>
    <property type="evidence" value="ECO:0007669"/>
    <property type="project" value="InterPro"/>
</dbReference>
<dbReference type="GO" id="GO:0033017">
    <property type="term" value="C:sarcoplasmic reticulum membrane"/>
    <property type="evidence" value="ECO:0007669"/>
    <property type="project" value="UniProtKB-SubCell"/>
</dbReference>
<dbReference type="InterPro" id="IPR016093">
    <property type="entry name" value="MIR_motif"/>
</dbReference>
<dbReference type="CDD" id="cd00051">
    <property type="entry name" value="EFh"/>
    <property type="match status" value="1"/>
</dbReference>
<dbReference type="Pfam" id="PF00520">
    <property type="entry name" value="Ion_trans"/>
    <property type="match status" value="1"/>
</dbReference>
<feature type="compositionally biased region" description="Acidic residues" evidence="15">
    <location>
        <begin position="3969"/>
        <end position="3984"/>
    </location>
</feature>
<dbReference type="InterPro" id="IPR048581">
    <property type="entry name" value="RYDR_Jsol"/>
</dbReference>
<dbReference type="SMART" id="SM00449">
    <property type="entry name" value="SPRY"/>
    <property type="match status" value="3"/>
</dbReference>
<dbReference type="PANTHER" id="PTHR46399">
    <property type="entry name" value="B30.2/SPRY DOMAIN-CONTAINING PROTEIN"/>
    <property type="match status" value="1"/>
</dbReference>